<evidence type="ECO:0000313" key="2">
    <source>
        <dbReference type="Proteomes" id="UP000249239"/>
    </source>
</evidence>
<comment type="caution">
    <text evidence="1">The sequence shown here is derived from an EMBL/GenBank/DDBJ whole genome shotgun (WGS) entry which is preliminary data.</text>
</comment>
<reference evidence="1 2" key="1">
    <citation type="submission" date="2018-06" db="EMBL/GenBank/DDBJ databases">
        <title>Genomic Encyclopedia of Archaeal and Bacterial Type Strains, Phase II (KMG-II): from individual species to whole genera.</title>
        <authorList>
            <person name="Goeker M."/>
        </authorList>
    </citation>
    <scope>NUCLEOTIDE SEQUENCE [LARGE SCALE GENOMIC DNA]</scope>
    <source>
        <strain evidence="1 2">DSM 6779</strain>
    </source>
</reference>
<evidence type="ECO:0000313" key="1">
    <source>
        <dbReference type="EMBL" id="PZX17934.1"/>
    </source>
</evidence>
<sequence>MFLGITMMLAFFPVSLSSQQDELTARCAGCFMSPYITTGQAMKAFLTGDEVAEFHTSLYAGNIYRIAACSQEAGNIIFSVYDKNRRLLFDSKKTVNAEYWDFKVEGSLECIIEARLNEQKLHSGVVLVMIGFKSLLN</sequence>
<name>A0A2W7NMP6_9BACT</name>
<organism evidence="1 2">
    <name type="scientific">Breznakibacter xylanolyticus</name>
    <dbReference type="NCBI Taxonomy" id="990"/>
    <lineage>
        <taxon>Bacteria</taxon>
        <taxon>Pseudomonadati</taxon>
        <taxon>Bacteroidota</taxon>
        <taxon>Bacteroidia</taxon>
        <taxon>Marinilabiliales</taxon>
        <taxon>Marinilabiliaceae</taxon>
        <taxon>Breznakibacter</taxon>
    </lineage>
</organism>
<accession>A0A2W7NMP6</accession>
<proteinExistence type="predicted"/>
<protein>
    <submittedName>
        <fullName evidence="1">Uncharacterized protein</fullName>
    </submittedName>
</protein>
<dbReference type="Proteomes" id="UP000249239">
    <property type="component" value="Unassembled WGS sequence"/>
</dbReference>
<dbReference type="AlphaFoldDB" id="A0A2W7NMP6"/>
<dbReference type="EMBL" id="QKZK01000008">
    <property type="protein sequence ID" value="PZX17934.1"/>
    <property type="molecule type" value="Genomic_DNA"/>
</dbReference>
<gene>
    <name evidence="1" type="ORF">LX69_01350</name>
</gene>
<keyword evidence="2" id="KW-1185">Reference proteome</keyword>